<evidence type="ECO:0000313" key="1">
    <source>
        <dbReference type="EMBL" id="MQL94490.1"/>
    </source>
</evidence>
<name>A0A843VLN3_COLES</name>
<protein>
    <submittedName>
        <fullName evidence="1">Uncharacterized protein</fullName>
    </submittedName>
</protein>
<sequence>MNTKFSVARSPSISSIFFLPRLTCVVSPRWARGARCRPLASLATTVDHPSVADGALGGRNTITDGVEMGLWAVCEEELQHRPY</sequence>
<comment type="caution">
    <text evidence="1">The sequence shown here is derived from an EMBL/GenBank/DDBJ whole genome shotgun (WGS) entry which is preliminary data.</text>
</comment>
<dbReference type="EMBL" id="NMUH01001682">
    <property type="protein sequence ID" value="MQL94490.1"/>
    <property type="molecule type" value="Genomic_DNA"/>
</dbReference>
<evidence type="ECO:0000313" key="2">
    <source>
        <dbReference type="Proteomes" id="UP000652761"/>
    </source>
</evidence>
<accession>A0A843VLN3</accession>
<dbReference type="Proteomes" id="UP000652761">
    <property type="component" value="Unassembled WGS sequence"/>
</dbReference>
<dbReference type="AlphaFoldDB" id="A0A843VLN3"/>
<proteinExistence type="predicted"/>
<organism evidence="1 2">
    <name type="scientific">Colocasia esculenta</name>
    <name type="common">Wild taro</name>
    <name type="synonym">Arum esculentum</name>
    <dbReference type="NCBI Taxonomy" id="4460"/>
    <lineage>
        <taxon>Eukaryota</taxon>
        <taxon>Viridiplantae</taxon>
        <taxon>Streptophyta</taxon>
        <taxon>Embryophyta</taxon>
        <taxon>Tracheophyta</taxon>
        <taxon>Spermatophyta</taxon>
        <taxon>Magnoliopsida</taxon>
        <taxon>Liliopsida</taxon>
        <taxon>Araceae</taxon>
        <taxon>Aroideae</taxon>
        <taxon>Colocasieae</taxon>
        <taxon>Colocasia</taxon>
    </lineage>
</organism>
<gene>
    <name evidence="1" type="ORF">Taro_027150</name>
</gene>
<reference evidence="1" key="1">
    <citation type="submission" date="2017-07" db="EMBL/GenBank/DDBJ databases">
        <title>Taro Niue Genome Assembly and Annotation.</title>
        <authorList>
            <person name="Atibalentja N."/>
            <person name="Keating K."/>
            <person name="Fields C.J."/>
        </authorList>
    </citation>
    <scope>NUCLEOTIDE SEQUENCE</scope>
    <source>
        <strain evidence="1">Niue_2</strain>
        <tissue evidence="1">Leaf</tissue>
    </source>
</reference>
<keyword evidence="2" id="KW-1185">Reference proteome</keyword>